<dbReference type="GO" id="GO:0006235">
    <property type="term" value="P:dTTP biosynthetic process"/>
    <property type="evidence" value="ECO:0007669"/>
    <property type="project" value="UniProtKB-UniRule"/>
</dbReference>
<gene>
    <name evidence="8" type="primary">tmk</name>
    <name evidence="10" type="ORF">A3D56_01025</name>
</gene>
<feature type="binding site" evidence="8">
    <location>
        <begin position="11"/>
        <end position="18"/>
    </location>
    <ligand>
        <name>ATP</name>
        <dbReference type="ChEBI" id="CHEBI:30616"/>
    </ligand>
</feature>
<dbReference type="CDD" id="cd01672">
    <property type="entry name" value="TMPK"/>
    <property type="match status" value="1"/>
</dbReference>
<dbReference type="GO" id="GO:0005524">
    <property type="term" value="F:ATP binding"/>
    <property type="evidence" value="ECO:0007669"/>
    <property type="project" value="UniProtKB-UniRule"/>
</dbReference>
<dbReference type="EC" id="2.7.4.9" evidence="8"/>
<dbReference type="GO" id="GO:0004798">
    <property type="term" value="F:dTMP kinase activity"/>
    <property type="evidence" value="ECO:0007669"/>
    <property type="project" value="UniProtKB-UniRule"/>
</dbReference>
<keyword evidence="6 8" id="KW-0067">ATP-binding</keyword>
<dbReference type="Gene3D" id="3.40.50.300">
    <property type="entry name" value="P-loop containing nucleotide triphosphate hydrolases"/>
    <property type="match status" value="1"/>
</dbReference>
<name>A0A1G2MS41_9BACT</name>
<protein>
    <recommendedName>
        <fullName evidence="8">Thymidylate kinase</fullName>
        <ecNumber evidence="8">2.7.4.9</ecNumber>
    </recommendedName>
    <alternativeName>
        <fullName evidence="8">dTMP kinase</fullName>
    </alternativeName>
</protein>
<sequence length="203" mass="22985">MKKGKFVVFDGIDGGGKSSIISEIARTFGKRAMVNQISDTFLGKTLTTFLHNAKKIADPGVLLALSFASFRERILNSIVPALKVGKLVLSDRFDSSGFAYQVHAQNGANLEGVFFKMREVMFREAMPDLYIFLDLDPKVGLRRKYSQNNKLNLFERQSLSFHRTVREGYRLFSKHVPSKIVDAGRPFEEVKTECMKIVENLIK</sequence>
<accession>A0A1G2MS41</accession>
<dbReference type="Pfam" id="PF02223">
    <property type="entry name" value="Thymidylate_kin"/>
    <property type="match status" value="1"/>
</dbReference>
<keyword evidence="5 8" id="KW-0418">Kinase</keyword>
<feature type="domain" description="Thymidylate kinase-like" evidence="9">
    <location>
        <begin position="9"/>
        <end position="193"/>
    </location>
</feature>
<evidence type="ECO:0000313" key="10">
    <source>
        <dbReference type="EMBL" id="OHA25822.1"/>
    </source>
</evidence>
<comment type="function">
    <text evidence="8">Phosphorylation of dTMP to form dTDP in both de novo and salvage pathways of dTTP synthesis.</text>
</comment>
<keyword evidence="2 8" id="KW-0808">Transferase</keyword>
<keyword evidence="4 8" id="KW-0547">Nucleotide-binding</keyword>
<dbReference type="InterPro" id="IPR039430">
    <property type="entry name" value="Thymidylate_kin-like_dom"/>
</dbReference>
<evidence type="ECO:0000313" key="11">
    <source>
        <dbReference type="Proteomes" id="UP000177943"/>
    </source>
</evidence>
<dbReference type="GO" id="GO:0006227">
    <property type="term" value="P:dUDP biosynthetic process"/>
    <property type="evidence" value="ECO:0007669"/>
    <property type="project" value="TreeGrafter"/>
</dbReference>
<dbReference type="GO" id="GO:0005737">
    <property type="term" value="C:cytoplasm"/>
    <property type="evidence" value="ECO:0007669"/>
    <property type="project" value="TreeGrafter"/>
</dbReference>
<dbReference type="PANTHER" id="PTHR10344">
    <property type="entry name" value="THYMIDYLATE KINASE"/>
    <property type="match status" value="1"/>
</dbReference>
<evidence type="ECO:0000256" key="7">
    <source>
        <dbReference type="ARBA" id="ARBA00048743"/>
    </source>
</evidence>
<dbReference type="PROSITE" id="PS01331">
    <property type="entry name" value="THYMIDYLATE_KINASE"/>
    <property type="match status" value="1"/>
</dbReference>
<dbReference type="HAMAP" id="MF_00165">
    <property type="entry name" value="Thymidylate_kinase"/>
    <property type="match status" value="1"/>
</dbReference>
<dbReference type="NCBIfam" id="TIGR00041">
    <property type="entry name" value="DTMP_kinase"/>
    <property type="match status" value="1"/>
</dbReference>
<organism evidence="10 11">
    <name type="scientific">Candidatus Taylorbacteria bacterium RIFCSPHIGHO2_02_FULL_45_35</name>
    <dbReference type="NCBI Taxonomy" id="1802311"/>
    <lineage>
        <taxon>Bacteria</taxon>
        <taxon>Candidatus Tayloriibacteriota</taxon>
    </lineage>
</organism>
<evidence type="ECO:0000256" key="5">
    <source>
        <dbReference type="ARBA" id="ARBA00022777"/>
    </source>
</evidence>
<dbReference type="SUPFAM" id="SSF52540">
    <property type="entry name" value="P-loop containing nucleoside triphosphate hydrolases"/>
    <property type="match status" value="1"/>
</dbReference>
<dbReference type="Proteomes" id="UP000177943">
    <property type="component" value="Unassembled WGS sequence"/>
</dbReference>
<comment type="similarity">
    <text evidence="1 8">Belongs to the thymidylate kinase family.</text>
</comment>
<dbReference type="EMBL" id="MHRP01000043">
    <property type="protein sequence ID" value="OHA25822.1"/>
    <property type="molecule type" value="Genomic_DNA"/>
</dbReference>
<evidence type="ECO:0000256" key="4">
    <source>
        <dbReference type="ARBA" id="ARBA00022741"/>
    </source>
</evidence>
<evidence type="ECO:0000256" key="6">
    <source>
        <dbReference type="ARBA" id="ARBA00022840"/>
    </source>
</evidence>
<evidence type="ECO:0000259" key="9">
    <source>
        <dbReference type="Pfam" id="PF02223"/>
    </source>
</evidence>
<comment type="catalytic activity">
    <reaction evidence="7 8">
        <text>dTMP + ATP = dTDP + ADP</text>
        <dbReference type="Rhea" id="RHEA:13517"/>
        <dbReference type="ChEBI" id="CHEBI:30616"/>
        <dbReference type="ChEBI" id="CHEBI:58369"/>
        <dbReference type="ChEBI" id="CHEBI:63528"/>
        <dbReference type="ChEBI" id="CHEBI:456216"/>
        <dbReference type="EC" id="2.7.4.9"/>
    </reaction>
</comment>
<reference evidence="10 11" key="1">
    <citation type="journal article" date="2016" name="Nat. Commun.">
        <title>Thousands of microbial genomes shed light on interconnected biogeochemical processes in an aquifer system.</title>
        <authorList>
            <person name="Anantharaman K."/>
            <person name="Brown C.T."/>
            <person name="Hug L.A."/>
            <person name="Sharon I."/>
            <person name="Castelle C.J."/>
            <person name="Probst A.J."/>
            <person name="Thomas B.C."/>
            <person name="Singh A."/>
            <person name="Wilkins M.J."/>
            <person name="Karaoz U."/>
            <person name="Brodie E.L."/>
            <person name="Williams K.H."/>
            <person name="Hubbard S.S."/>
            <person name="Banfield J.F."/>
        </authorList>
    </citation>
    <scope>NUCLEOTIDE SEQUENCE [LARGE SCALE GENOMIC DNA]</scope>
</reference>
<comment type="caution">
    <text evidence="10">The sequence shown here is derived from an EMBL/GenBank/DDBJ whole genome shotgun (WGS) entry which is preliminary data.</text>
</comment>
<dbReference type="GO" id="GO:0006233">
    <property type="term" value="P:dTDP biosynthetic process"/>
    <property type="evidence" value="ECO:0007669"/>
    <property type="project" value="InterPro"/>
</dbReference>
<dbReference type="AlphaFoldDB" id="A0A1G2MS41"/>
<evidence type="ECO:0000256" key="8">
    <source>
        <dbReference type="HAMAP-Rule" id="MF_00165"/>
    </source>
</evidence>
<dbReference type="PANTHER" id="PTHR10344:SF4">
    <property type="entry name" value="UMP-CMP KINASE 2, MITOCHONDRIAL"/>
    <property type="match status" value="1"/>
</dbReference>
<evidence type="ECO:0000256" key="1">
    <source>
        <dbReference type="ARBA" id="ARBA00009776"/>
    </source>
</evidence>
<evidence type="ECO:0000256" key="2">
    <source>
        <dbReference type="ARBA" id="ARBA00022679"/>
    </source>
</evidence>
<proteinExistence type="inferred from homology"/>
<dbReference type="InterPro" id="IPR018095">
    <property type="entry name" value="Thymidylate_kin_CS"/>
</dbReference>
<dbReference type="InterPro" id="IPR027417">
    <property type="entry name" value="P-loop_NTPase"/>
</dbReference>
<dbReference type="InterPro" id="IPR018094">
    <property type="entry name" value="Thymidylate_kinase"/>
</dbReference>
<keyword evidence="3 8" id="KW-0545">Nucleotide biosynthesis</keyword>
<evidence type="ECO:0000256" key="3">
    <source>
        <dbReference type="ARBA" id="ARBA00022727"/>
    </source>
</evidence>